<feature type="compositionally biased region" description="Polar residues" evidence="1">
    <location>
        <begin position="83"/>
        <end position="103"/>
    </location>
</feature>
<evidence type="ECO:0000256" key="1">
    <source>
        <dbReference type="SAM" id="MobiDB-lite"/>
    </source>
</evidence>
<protein>
    <submittedName>
        <fullName evidence="2">Uncharacterized protein</fullName>
    </submittedName>
</protein>
<comment type="caution">
    <text evidence="2">The sequence shown here is derived from an EMBL/GenBank/DDBJ whole genome shotgun (WGS) entry which is preliminary data.</text>
</comment>
<evidence type="ECO:0000313" key="2">
    <source>
        <dbReference type="EMBL" id="KAG2310937.1"/>
    </source>
</evidence>
<dbReference type="AlphaFoldDB" id="A0A8X7VGR3"/>
<accession>A0A8X7VGR3</accession>
<sequence length="103" mass="11488">MKENKLLEIIDARIKIESNVGQIVAAAQIAKNCLNRKRRKRPLMRQVLMELELSCSTPELLPPHVYKCDSDEEEVDIRVEPRNNVTATAPASQDNVAASSSST</sequence>
<gene>
    <name evidence="2" type="ORF">Bca52824_022494</name>
</gene>
<dbReference type="OrthoDB" id="4062651at2759"/>
<organism evidence="2 3">
    <name type="scientific">Brassica carinata</name>
    <name type="common">Ethiopian mustard</name>
    <name type="synonym">Abyssinian cabbage</name>
    <dbReference type="NCBI Taxonomy" id="52824"/>
    <lineage>
        <taxon>Eukaryota</taxon>
        <taxon>Viridiplantae</taxon>
        <taxon>Streptophyta</taxon>
        <taxon>Embryophyta</taxon>
        <taxon>Tracheophyta</taxon>
        <taxon>Spermatophyta</taxon>
        <taxon>Magnoliopsida</taxon>
        <taxon>eudicotyledons</taxon>
        <taxon>Gunneridae</taxon>
        <taxon>Pentapetalae</taxon>
        <taxon>rosids</taxon>
        <taxon>malvids</taxon>
        <taxon>Brassicales</taxon>
        <taxon>Brassicaceae</taxon>
        <taxon>Brassiceae</taxon>
        <taxon>Brassica</taxon>
    </lineage>
</organism>
<feature type="region of interest" description="Disordered" evidence="1">
    <location>
        <begin position="81"/>
        <end position="103"/>
    </location>
</feature>
<keyword evidence="3" id="KW-1185">Reference proteome</keyword>
<evidence type="ECO:0000313" key="3">
    <source>
        <dbReference type="Proteomes" id="UP000886595"/>
    </source>
</evidence>
<reference evidence="2 3" key="1">
    <citation type="submission" date="2020-02" db="EMBL/GenBank/DDBJ databases">
        <authorList>
            <person name="Ma Q."/>
            <person name="Huang Y."/>
            <person name="Song X."/>
            <person name="Pei D."/>
        </authorList>
    </citation>
    <scope>NUCLEOTIDE SEQUENCE [LARGE SCALE GENOMIC DNA]</scope>
    <source>
        <strain evidence="2">Sxm20200214</strain>
        <tissue evidence="2">Leaf</tissue>
    </source>
</reference>
<dbReference type="Gene3D" id="1.10.510.10">
    <property type="entry name" value="Transferase(Phosphotransferase) domain 1"/>
    <property type="match status" value="1"/>
</dbReference>
<name>A0A8X7VGR3_BRACI</name>
<dbReference type="EMBL" id="JAAMPC010000005">
    <property type="protein sequence ID" value="KAG2310937.1"/>
    <property type="molecule type" value="Genomic_DNA"/>
</dbReference>
<proteinExistence type="predicted"/>
<dbReference type="Proteomes" id="UP000886595">
    <property type="component" value="Unassembled WGS sequence"/>
</dbReference>